<evidence type="ECO:0000259" key="1">
    <source>
        <dbReference type="PROSITE" id="PS51832"/>
    </source>
</evidence>
<reference evidence="2 3" key="1">
    <citation type="submission" date="2020-12" db="EMBL/GenBank/DDBJ databases">
        <title>Novel Thalassolituus-related marine hydrocarbonoclastic bacteria mediated algae-derived hydrocarbons mineralization in twilight zone of the northern South China Sea.</title>
        <authorList>
            <person name="Dong C."/>
        </authorList>
    </citation>
    <scope>NUCLEOTIDE SEQUENCE [LARGE SCALE GENOMIC DNA]</scope>
    <source>
        <strain evidence="2 3">IMCC1826</strain>
    </source>
</reference>
<sequence>MTGPVEFQDPYQALGKPMHFIATLEHLYRVLRENFEGIQRFSLALYDSDSDLLSTFIYEGDQGSPLLGYEVHLREVPSLAALARTGSVRIVDDMRVFRRETPLRHTQALLAQGYRSSLTMPLFNDGKLRAFLFLNASSMNYFDAAKSTYCNLWGHLVAQVMVRERDAVKRMQALVHFATDVSGRRSVETDSHVRRMAAYARIIGRELQKDLQLEDSFIEYLTLFAPLHDIGKVAISDQILHKPGPLTADEFQTMKKHVSVGRDIVDQAIRHFSLGDMEYSDMLRNIVEFHHEKMNGSGYLGCTAEDIPLEARIIAVADILDALLNHRSYKQAWSLEETLDAMQAMVDAEEIDKACFAAVKRSQAQILDIQQRYP</sequence>
<dbReference type="SMART" id="SM00471">
    <property type="entry name" value="HDc"/>
    <property type="match status" value="1"/>
</dbReference>
<dbReference type="PANTHER" id="PTHR45228:SF1">
    <property type="entry name" value="CYCLIC DI-GMP PHOSPHODIESTERASE TM_0186"/>
    <property type="match status" value="1"/>
</dbReference>
<dbReference type="CDD" id="cd00077">
    <property type="entry name" value="HDc"/>
    <property type="match status" value="1"/>
</dbReference>
<dbReference type="InterPro" id="IPR003607">
    <property type="entry name" value="HD/PDEase_dom"/>
</dbReference>
<feature type="domain" description="HD-GYP" evidence="1">
    <location>
        <begin position="167"/>
        <end position="374"/>
    </location>
</feature>
<dbReference type="InterPro" id="IPR037522">
    <property type="entry name" value="HD_GYP_dom"/>
</dbReference>
<evidence type="ECO:0000313" key="3">
    <source>
        <dbReference type="Proteomes" id="UP000714380"/>
    </source>
</evidence>
<dbReference type="EMBL" id="JAEDAH010000023">
    <property type="protein sequence ID" value="MCA6063046.1"/>
    <property type="molecule type" value="Genomic_DNA"/>
</dbReference>
<dbReference type="SUPFAM" id="SSF109604">
    <property type="entry name" value="HD-domain/PDEase-like"/>
    <property type="match status" value="1"/>
</dbReference>
<dbReference type="SUPFAM" id="SSF55781">
    <property type="entry name" value="GAF domain-like"/>
    <property type="match status" value="1"/>
</dbReference>
<keyword evidence="3" id="KW-1185">Reference proteome</keyword>
<dbReference type="InterPro" id="IPR029016">
    <property type="entry name" value="GAF-like_dom_sf"/>
</dbReference>
<dbReference type="Pfam" id="PF13487">
    <property type="entry name" value="HD_5"/>
    <property type="match status" value="1"/>
</dbReference>
<proteinExistence type="predicted"/>
<comment type="caution">
    <text evidence="2">The sequence shown here is derived from an EMBL/GenBank/DDBJ whole genome shotgun (WGS) entry which is preliminary data.</text>
</comment>
<dbReference type="Gene3D" id="1.10.3210.10">
    <property type="entry name" value="Hypothetical protein af1432"/>
    <property type="match status" value="1"/>
</dbReference>
<evidence type="ECO:0000313" key="2">
    <source>
        <dbReference type="EMBL" id="MCA6063046.1"/>
    </source>
</evidence>
<protein>
    <submittedName>
        <fullName evidence="2">HD domain-containing protein</fullName>
    </submittedName>
</protein>
<name>A0ABS7ZRL4_9GAMM</name>
<accession>A0ABS7ZRL4</accession>
<dbReference type="RefSeq" id="WP_225672650.1">
    <property type="nucleotide sequence ID" value="NZ_JAEDAH010000023.1"/>
</dbReference>
<dbReference type="Proteomes" id="UP000714380">
    <property type="component" value="Unassembled WGS sequence"/>
</dbReference>
<gene>
    <name evidence="2" type="ORF">I9W95_05435</name>
</gene>
<dbReference type="Gene3D" id="3.30.450.40">
    <property type="match status" value="1"/>
</dbReference>
<organism evidence="2 3">
    <name type="scientific">Thalassolituus marinus</name>
    <dbReference type="NCBI Taxonomy" id="671053"/>
    <lineage>
        <taxon>Bacteria</taxon>
        <taxon>Pseudomonadati</taxon>
        <taxon>Pseudomonadota</taxon>
        <taxon>Gammaproteobacteria</taxon>
        <taxon>Oceanospirillales</taxon>
        <taxon>Oceanospirillaceae</taxon>
        <taxon>Thalassolituus</taxon>
    </lineage>
</organism>
<dbReference type="InterPro" id="IPR052020">
    <property type="entry name" value="Cyclic_di-GMP/3'3'-cGAMP_PDE"/>
</dbReference>
<dbReference type="PROSITE" id="PS51832">
    <property type="entry name" value="HD_GYP"/>
    <property type="match status" value="1"/>
</dbReference>
<dbReference type="PANTHER" id="PTHR45228">
    <property type="entry name" value="CYCLIC DI-GMP PHOSPHODIESTERASE TM_0186-RELATED"/>
    <property type="match status" value="1"/>
</dbReference>